<dbReference type="AlphaFoldDB" id="A0A151RMB5"/>
<proteinExistence type="predicted"/>
<evidence type="ECO:0000256" key="4">
    <source>
        <dbReference type="SAM" id="SignalP"/>
    </source>
</evidence>
<dbReference type="SUPFAM" id="SSF51126">
    <property type="entry name" value="Pectin lyase-like"/>
    <property type="match status" value="1"/>
</dbReference>
<evidence type="ECO:0000256" key="3">
    <source>
        <dbReference type="SAM" id="MobiDB-lite"/>
    </source>
</evidence>
<organism evidence="6 7">
    <name type="scientific">Cajanus cajan</name>
    <name type="common">Pigeon pea</name>
    <name type="synonym">Cajanus indicus</name>
    <dbReference type="NCBI Taxonomy" id="3821"/>
    <lineage>
        <taxon>Eukaryota</taxon>
        <taxon>Viridiplantae</taxon>
        <taxon>Streptophyta</taxon>
        <taxon>Embryophyta</taxon>
        <taxon>Tracheophyta</taxon>
        <taxon>Spermatophyta</taxon>
        <taxon>Magnoliopsida</taxon>
        <taxon>eudicotyledons</taxon>
        <taxon>Gunneridae</taxon>
        <taxon>Pentapetalae</taxon>
        <taxon>rosids</taxon>
        <taxon>fabids</taxon>
        <taxon>Fabales</taxon>
        <taxon>Fabaceae</taxon>
        <taxon>Papilionoideae</taxon>
        <taxon>50 kb inversion clade</taxon>
        <taxon>NPAAA clade</taxon>
        <taxon>indigoferoid/millettioid clade</taxon>
        <taxon>Phaseoleae</taxon>
        <taxon>Cajanus</taxon>
    </lineage>
</organism>
<evidence type="ECO:0000313" key="7">
    <source>
        <dbReference type="Proteomes" id="UP000075243"/>
    </source>
</evidence>
<feature type="chain" id="PRO_5007587991" evidence="4">
    <location>
        <begin position="22"/>
        <end position="491"/>
    </location>
</feature>
<dbReference type="STRING" id="3821.A0A151RMB5"/>
<reference evidence="6" key="1">
    <citation type="journal article" date="2012" name="Nat. Biotechnol.">
        <title>Draft genome sequence of pigeonpea (Cajanus cajan), an orphan legume crop of resource-poor farmers.</title>
        <authorList>
            <person name="Varshney R.K."/>
            <person name="Chen W."/>
            <person name="Li Y."/>
            <person name="Bharti A.K."/>
            <person name="Saxena R.K."/>
            <person name="Schlueter J.A."/>
            <person name="Donoghue M.T."/>
            <person name="Azam S."/>
            <person name="Fan G."/>
            <person name="Whaley A.M."/>
            <person name="Farmer A.D."/>
            <person name="Sheridan J."/>
            <person name="Iwata A."/>
            <person name="Tuteja R."/>
            <person name="Penmetsa R.V."/>
            <person name="Wu W."/>
            <person name="Upadhyaya H.D."/>
            <person name="Yang S.P."/>
            <person name="Shah T."/>
            <person name="Saxena K.B."/>
            <person name="Michael T."/>
            <person name="McCombie W.R."/>
            <person name="Yang B."/>
            <person name="Zhang G."/>
            <person name="Yang H."/>
            <person name="Wang J."/>
            <person name="Spillane C."/>
            <person name="Cook D.R."/>
            <person name="May G.D."/>
            <person name="Xu X."/>
            <person name="Jackson S.A."/>
        </authorList>
    </citation>
    <scope>NUCLEOTIDE SEQUENCE [LARGE SCALE GENOMIC DNA]</scope>
</reference>
<dbReference type="Pfam" id="PF12708">
    <property type="entry name" value="Pect-lyase_RHGA_epim"/>
    <property type="match status" value="1"/>
</dbReference>
<keyword evidence="2" id="KW-0964">Secreted</keyword>
<dbReference type="Gene3D" id="2.160.20.10">
    <property type="entry name" value="Single-stranded right-handed beta-helix, Pectin lyase-like"/>
    <property type="match status" value="1"/>
</dbReference>
<dbReference type="Gramene" id="C.cajan_33683.t">
    <property type="protein sequence ID" value="C.cajan_33683.t"/>
    <property type="gene ID" value="C.cajan_33683"/>
</dbReference>
<dbReference type="PANTHER" id="PTHR33928">
    <property type="entry name" value="POLYGALACTURONASE QRT3"/>
    <property type="match status" value="1"/>
</dbReference>
<gene>
    <name evidence="6" type="ORF">KK1_034848</name>
</gene>
<accession>A0A151RMB5</accession>
<feature type="signal peptide" evidence="4">
    <location>
        <begin position="1"/>
        <end position="21"/>
    </location>
</feature>
<sequence length="491" mass="52688">MATRSLVLTLFLGMACSIVIGSYEEILPPRTIYSGNYHEAIRRLQSFKTSLTRHDSIASAPSSISPSFSPSPSPSPDVDKPRVYSVTSYGADPTGNSDSTEAFLEAIADAVKGPSKGYLIQGIRDLGGPQINLEGGNYLISQSLKLPSGVGNLMIHGGTIRASDSFPSDGYLIDLSTSFNGGDKSSYNFEFITLKDLLLDSSFRGGGISVINSLRINIDNCYITHFTTNGILVQSGHETYIRNTFLGQHITAGGDKHERDFSGTGINLQGNDNVVTDVVIFSAEVGIMVTGEANSFSGVHCYNKATGFGGTGIYLKLPGLTQTWIVNSYMDFTSIVAEDPVQLHISSSFFLGDANIVLKSKNGVVNGVNIVDNMFSGSNHGVEIVQLDQSNGPFQQIDQVIVDRNIARGMNIKATVAKKSMQGNGTSWTVDFNNVLLFPNLIKNVQYSLSSTGSTFPNHALRNVSENRVVIETNEAVDANVFVTVDQSGAS</sequence>
<dbReference type="FunFam" id="2.160.20.10:FF:000046">
    <property type="entry name" value="Polygalacturonase QRT3"/>
    <property type="match status" value="1"/>
</dbReference>
<evidence type="ECO:0000256" key="1">
    <source>
        <dbReference type="ARBA" id="ARBA00004191"/>
    </source>
</evidence>
<dbReference type="InterPro" id="IPR039279">
    <property type="entry name" value="QRT3-like"/>
</dbReference>
<dbReference type="GO" id="GO:0004650">
    <property type="term" value="F:polygalacturonase activity"/>
    <property type="evidence" value="ECO:0007669"/>
    <property type="project" value="InterPro"/>
</dbReference>
<dbReference type="PANTHER" id="PTHR33928:SF7">
    <property type="entry name" value="POLYGALACTURONASE QRT3"/>
    <property type="match status" value="1"/>
</dbReference>
<evidence type="ECO:0000259" key="5">
    <source>
        <dbReference type="Pfam" id="PF12708"/>
    </source>
</evidence>
<feature type="region of interest" description="Disordered" evidence="3">
    <location>
        <begin position="57"/>
        <end position="92"/>
    </location>
</feature>
<keyword evidence="4" id="KW-0732">Signal</keyword>
<dbReference type="SMART" id="SM00710">
    <property type="entry name" value="PbH1"/>
    <property type="match status" value="4"/>
</dbReference>
<dbReference type="InterPro" id="IPR006626">
    <property type="entry name" value="PbH1"/>
</dbReference>
<evidence type="ECO:0000313" key="6">
    <source>
        <dbReference type="EMBL" id="KYP43720.1"/>
    </source>
</evidence>
<dbReference type="OrthoDB" id="1046782at2759"/>
<dbReference type="InterPro" id="IPR024535">
    <property type="entry name" value="RHGA/B-epi-like_pectate_lyase"/>
</dbReference>
<feature type="compositionally biased region" description="Low complexity" evidence="3">
    <location>
        <begin position="57"/>
        <end position="68"/>
    </location>
</feature>
<name>A0A151RMB5_CAJCA</name>
<dbReference type="InterPro" id="IPR012334">
    <property type="entry name" value="Pectin_lyas_fold"/>
</dbReference>
<dbReference type="PROSITE" id="PS51257">
    <property type="entry name" value="PROKAR_LIPOPROTEIN"/>
    <property type="match status" value="1"/>
</dbReference>
<protein>
    <submittedName>
        <fullName evidence="6">Polygalacturonase QRT3</fullName>
    </submittedName>
</protein>
<dbReference type="OMA" id="GLTQTWI"/>
<dbReference type="EMBL" id="KQ483656">
    <property type="protein sequence ID" value="KYP43720.1"/>
    <property type="molecule type" value="Genomic_DNA"/>
</dbReference>
<keyword evidence="2" id="KW-0134">Cell wall</keyword>
<dbReference type="InterPro" id="IPR011050">
    <property type="entry name" value="Pectin_lyase_fold/virulence"/>
</dbReference>
<feature type="domain" description="Rhamnogalacturonase A/B/Epimerase-like pectate lyase" evidence="5">
    <location>
        <begin position="85"/>
        <end position="308"/>
    </location>
</feature>
<comment type="subcellular location">
    <subcellularLocation>
        <location evidence="1">Secreted</location>
        <location evidence="1">Cell wall</location>
    </subcellularLocation>
</comment>
<evidence type="ECO:0000256" key="2">
    <source>
        <dbReference type="ARBA" id="ARBA00022512"/>
    </source>
</evidence>
<dbReference type="Proteomes" id="UP000075243">
    <property type="component" value="Unassembled WGS sequence"/>
</dbReference>
<keyword evidence="7" id="KW-1185">Reference proteome</keyword>